<reference evidence="2" key="3">
    <citation type="submission" date="2015-02" db="UniProtKB">
        <authorList>
            <consortium name="EnsemblProtists"/>
        </authorList>
    </citation>
    <scope>IDENTIFICATION</scope>
    <source>
        <strain evidence="2">DAOM BR144</strain>
    </source>
</reference>
<reference evidence="3" key="1">
    <citation type="journal article" date="2010" name="Genome Biol.">
        <title>Genome sequence of the necrotrophic plant pathogen Pythium ultimum reveals original pathogenicity mechanisms and effector repertoire.</title>
        <authorList>
            <person name="Levesque C.A."/>
            <person name="Brouwer H."/>
            <person name="Cano L."/>
            <person name="Hamilton J.P."/>
            <person name="Holt C."/>
            <person name="Huitema E."/>
            <person name="Raffaele S."/>
            <person name="Robideau G.P."/>
            <person name="Thines M."/>
            <person name="Win J."/>
            <person name="Zerillo M.M."/>
            <person name="Beakes G.W."/>
            <person name="Boore J.L."/>
            <person name="Busam D."/>
            <person name="Dumas B."/>
            <person name="Ferriera S."/>
            <person name="Fuerstenberg S.I."/>
            <person name="Gachon C.M."/>
            <person name="Gaulin E."/>
            <person name="Govers F."/>
            <person name="Grenville-Briggs L."/>
            <person name="Horner N."/>
            <person name="Hostetler J."/>
            <person name="Jiang R.H."/>
            <person name="Johnson J."/>
            <person name="Krajaejun T."/>
            <person name="Lin H."/>
            <person name="Meijer H.J."/>
            <person name="Moore B."/>
            <person name="Morris P."/>
            <person name="Phuntmart V."/>
            <person name="Puiu D."/>
            <person name="Shetty J."/>
            <person name="Stajich J.E."/>
            <person name="Tripathy S."/>
            <person name="Wawra S."/>
            <person name="van West P."/>
            <person name="Whitty B.R."/>
            <person name="Coutinho P.M."/>
            <person name="Henrissat B."/>
            <person name="Martin F."/>
            <person name="Thomas P.D."/>
            <person name="Tyler B.M."/>
            <person name="De Vries R.P."/>
            <person name="Kamoun S."/>
            <person name="Yandell M."/>
            <person name="Tisserat N."/>
            <person name="Buell C.R."/>
        </authorList>
    </citation>
    <scope>NUCLEOTIDE SEQUENCE</scope>
    <source>
        <strain evidence="3">DAOM:BR144</strain>
    </source>
</reference>
<dbReference type="Proteomes" id="UP000019132">
    <property type="component" value="Unassembled WGS sequence"/>
</dbReference>
<sequence>MKAAQDGEGGAAAVVKRRRPRRLAPVTLDEKRARQRAYVKKSYYRQLDAVHELKKQVCLLEAEYARVIGRQSGSTSHLPRSISLSEDNKDDEKVHALVDVYARLTLQKEELRKENEALKVTALIHAKFERIVMLALDAEMKPLPPDPEMPILIKPYTLEECQRIVITTYNEILTFQTGYACRESTGANVLGWRDERRVLENNQFQFSVRKIFYGRTAAELSLTGWHVTSTPKFRNVYTESIDVTFHVLQQVDADNVVMYRVLHSLDGLYVNKTLFLTTRLRTETGYIVLFRSLDPEGRIMEPKSLATEPEVEADVGCTDSKKQHRWLNLYSWVIFDEVGENGEHCFFDFNGILPNQSGEWMLEMLLVAMRWENIIS</sequence>
<dbReference type="AlphaFoldDB" id="K3WXY8"/>
<reference evidence="3" key="2">
    <citation type="submission" date="2010-04" db="EMBL/GenBank/DDBJ databases">
        <authorList>
            <person name="Buell R."/>
            <person name="Hamilton J."/>
            <person name="Hostetler J."/>
        </authorList>
    </citation>
    <scope>NUCLEOTIDE SEQUENCE [LARGE SCALE GENOMIC DNA]</scope>
    <source>
        <strain evidence="3">DAOM:BR144</strain>
    </source>
</reference>
<dbReference type="InParanoid" id="K3WXY8"/>
<dbReference type="eggNOG" id="ENOG502RCY5">
    <property type="taxonomic scope" value="Eukaryota"/>
</dbReference>
<dbReference type="HOGENOM" id="CLU_034610_0_1_1"/>
<feature type="coiled-coil region" evidence="1">
    <location>
        <begin position="94"/>
        <end position="121"/>
    </location>
</feature>
<organism evidence="2 3">
    <name type="scientific">Globisporangium ultimum (strain ATCC 200006 / CBS 805.95 / DAOM BR144)</name>
    <name type="common">Pythium ultimum</name>
    <dbReference type="NCBI Taxonomy" id="431595"/>
    <lineage>
        <taxon>Eukaryota</taxon>
        <taxon>Sar</taxon>
        <taxon>Stramenopiles</taxon>
        <taxon>Oomycota</taxon>
        <taxon>Peronosporomycetes</taxon>
        <taxon>Pythiales</taxon>
        <taxon>Pythiaceae</taxon>
        <taxon>Globisporangium</taxon>
    </lineage>
</organism>
<evidence type="ECO:0000256" key="1">
    <source>
        <dbReference type="SAM" id="Coils"/>
    </source>
</evidence>
<keyword evidence="1" id="KW-0175">Coiled coil</keyword>
<evidence type="ECO:0000313" key="2">
    <source>
        <dbReference type="EnsemblProtists" id="PYU1_T009836"/>
    </source>
</evidence>
<dbReference type="VEuPathDB" id="FungiDB:PYU1_G009818"/>
<evidence type="ECO:0000313" key="3">
    <source>
        <dbReference type="Proteomes" id="UP000019132"/>
    </source>
</evidence>
<accession>K3WXY8</accession>
<evidence type="ECO:0008006" key="4">
    <source>
        <dbReference type="Google" id="ProtNLM"/>
    </source>
</evidence>
<dbReference type="EnsemblProtists" id="PYU1_T009836">
    <property type="protein sequence ID" value="PYU1_T009836"/>
    <property type="gene ID" value="PYU1_G009818"/>
</dbReference>
<dbReference type="EMBL" id="GL376624">
    <property type="status" value="NOT_ANNOTATED_CDS"/>
    <property type="molecule type" value="Genomic_DNA"/>
</dbReference>
<name>K3WXY8_GLOUD</name>
<protein>
    <recommendedName>
        <fullName evidence="4">START domain-containing protein</fullName>
    </recommendedName>
</protein>
<proteinExistence type="predicted"/>
<keyword evidence="3" id="KW-1185">Reference proteome</keyword>